<evidence type="ECO:0000313" key="3">
    <source>
        <dbReference type="Proteomes" id="UP000007800"/>
    </source>
</evidence>
<dbReference type="Proteomes" id="UP000007800">
    <property type="component" value="Unassembled WGS sequence"/>
</dbReference>
<accession>C5LCH7</accession>
<dbReference type="GeneID" id="9042635"/>
<dbReference type="OrthoDB" id="10546032at2759"/>
<dbReference type="RefSeq" id="XP_002773844.1">
    <property type="nucleotide sequence ID" value="XM_002773798.1"/>
</dbReference>
<feature type="compositionally biased region" description="Basic and acidic residues" evidence="1">
    <location>
        <begin position="91"/>
        <end position="100"/>
    </location>
</feature>
<dbReference type="InParanoid" id="C5LCH7"/>
<evidence type="ECO:0000313" key="2">
    <source>
        <dbReference type="EMBL" id="EER05660.1"/>
    </source>
</evidence>
<name>C5LCH7_PERM5</name>
<feature type="region of interest" description="Disordered" evidence="1">
    <location>
        <begin position="1"/>
        <end position="129"/>
    </location>
</feature>
<protein>
    <submittedName>
        <fullName evidence="2">Uncharacterized protein</fullName>
    </submittedName>
</protein>
<feature type="region of interest" description="Disordered" evidence="1">
    <location>
        <begin position="166"/>
        <end position="188"/>
    </location>
</feature>
<keyword evidence="3" id="KW-1185">Reference proteome</keyword>
<gene>
    <name evidence="2" type="ORF">Pmar_PMAR011689</name>
</gene>
<dbReference type="EMBL" id="GG680918">
    <property type="protein sequence ID" value="EER05660.1"/>
    <property type="molecule type" value="Genomic_DNA"/>
</dbReference>
<evidence type="ECO:0000256" key="1">
    <source>
        <dbReference type="SAM" id="MobiDB-lite"/>
    </source>
</evidence>
<sequence>MVRKQDPPREAANAPADDDPFAMLEAQHLKEKSEACSKETPETRQFNSESDSTYDYIADASDDTADIAPSRNRRSRQSSAVSESDSEASEDERWAQEREARRKRALEEIDEEYESRAKQRAVMEKNAEETSRVQEAALQAGFTPLERYILRSGEIAEKYRVSDLKIKEKVGSRDRSGEEAPRCEDDAS</sequence>
<organism evidence="3">
    <name type="scientific">Perkinsus marinus (strain ATCC 50983 / TXsc)</name>
    <dbReference type="NCBI Taxonomy" id="423536"/>
    <lineage>
        <taxon>Eukaryota</taxon>
        <taxon>Sar</taxon>
        <taxon>Alveolata</taxon>
        <taxon>Perkinsozoa</taxon>
        <taxon>Perkinsea</taxon>
        <taxon>Perkinsida</taxon>
        <taxon>Perkinsidae</taxon>
        <taxon>Perkinsus</taxon>
    </lineage>
</organism>
<feature type="compositionally biased region" description="Basic and acidic residues" evidence="1">
    <location>
        <begin position="27"/>
        <end position="42"/>
    </location>
</feature>
<dbReference type="AlphaFoldDB" id="C5LCH7"/>
<proteinExistence type="predicted"/>
<feature type="compositionally biased region" description="Basic and acidic residues" evidence="1">
    <location>
        <begin position="114"/>
        <end position="129"/>
    </location>
</feature>
<reference evidence="2 3" key="1">
    <citation type="submission" date="2008-07" db="EMBL/GenBank/DDBJ databases">
        <authorList>
            <person name="El-Sayed N."/>
            <person name="Caler E."/>
            <person name="Inman J."/>
            <person name="Amedeo P."/>
            <person name="Hass B."/>
            <person name="Wortman J."/>
        </authorList>
    </citation>
    <scope>NUCLEOTIDE SEQUENCE [LARGE SCALE GENOMIC DNA]</scope>
    <source>
        <strain evidence="3">ATCC 50983 / TXsc</strain>
    </source>
</reference>